<evidence type="ECO:0000313" key="6">
    <source>
        <dbReference type="Ensembl" id="ENSSPUP00000007244.1"/>
    </source>
</evidence>
<dbReference type="GO" id="GO:0097431">
    <property type="term" value="C:mitotic spindle pole"/>
    <property type="evidence" value="ECO:0007669"/>
    <property type="project" value="TreeGrafter"/>
</dbReference>
<dbReference type="GO" id="GO:0035371">
    <property type="term" value="C:microtubule plus-end"/>
    <property type="evidence" value="ECO:0007669"/>
    <property type="project" value="TreeGrafter"/>
</dbReference>
<keyword evidence="3" id="KW-0175">Coiled coil</keyword>
<dbReference type="GO" id="GO:0007099">
    <property type="term" value="P:centriole replication"/>
    <property type="evidence" value="ECO:0007669"/>
    <property type="project" value="TreeGrafter"/>
</dbReference>
<protein>
    <recommendedName>
        <fullName evidence="5">Centrosomin N-terminal motif 1 domain-containing protein</fullName>
    </recommendedName>
</protein>
<feature type="coiled-coil region" evidence="3">
    <location>
        <begin position="215"/>
        <end position="242"/>
    </location>
</feature>
<reference evidence="6" key="1">
    <citation type="submission" date="2025-08" db="UniProtKB">
        <authorList>
            <consortium name="Ensembl"/>
        </authorList>
    </citation>
    <scope>IDENTIFICATION</scope>
</reference>
<evidence type="ECO:0000256" key="2">
    <source>
        <dbReference type="ARBA" id="ARBA00022490"/>
    </source>
</evidence>
<evidence type="ECO:0000256" key="1">
    <source>
        <dbReference type="ARBA" id="ARBA00004496"/>
    </source>
</evidence>
<dbReference type="Pfam" id="PF07989">
    <property type="entry name" value="Cnn_1N"/>
    <property type="match status" value="1"/>
</dbReference>
<dbReference type="InterPro" id="IPR012943">
    <property type="entry name" value="Cnn_1N"/>
</dbReference>
<dbReference type="GO" id="GO:0007059">
    <property type="term" value="P:chromosome segregation"/>
    <property type="evidence" value="ECO:0007669"/>
    <property type="project" value="TreeGrafter"/>
</dbReference>
<evidence type="ECO:0000256" key="3">
    <source>
        <dbReference type="SAM" id="Coils"/>
    </source>
</evidence>
<feature type="domain" description="Centrosomin N-terminal motif 1" evidence="5">
    <location>
        <begin position="58"/>
        <end position="131"/>
    </location>
</feature>
<dbReference type="GO" id="GO:0043015">
    <property type="term" value="F:gamma-tubulin binding"/>
    <property type="evidence" value="ECO:0007669"/>
    <property type="project" value="TreeGrafter"/>
</dbReference>
<dbReference type="GeneTree" id="ENSGT00950000183190"/>
<dbReference type="GO" id="GO:0001578">
    <property type="term" value="P:microtubule bundle formation"/>
    <property type="evidence" value="ECO:0007669"/>
    <property type="project" value="TreeGrafter"/>
</dbReference>
<organism evidence="6 7">
    <name type="scientific">Sphenodon punctatus</name>
    <name type="common">Tuatara</name>
    <name type="synonym">Hatteria punctata</name>
    <dbReference type="NCBI Taxonomy" id="8508"/>
    <lineage>
        <taxon>Eukaryota</taxon>
        <taxon>Metazoa</taxon>
        <taxon>Chordata</taxon>
        <taxon>Craniata</taxon>
        <taxon>Vertebrata</taxon>
        <taxon>Euteleostomi</taxon>
        <taxon>Lepidosauria</taxon>
        <taxon>Sphenodontia</taxon>
        <taxon>Sphenodontidae</taxon>
        <taxon>Sphenodon</taxon>
    </lineage>
</organism>
<dbReference type="GO" id="GO:0090266">
    <property type="term" value="P:regulation of mitotic cell cycle spindle assembly checkpoint"/>
    <property type="evidence" value="ECO:0007669"/>
    <property type="project" value="TreeGrafter"/>
</dbReference>
<evidence type="ECO:0000313" key="7">
    <source>
        <dbReference type="Proteomes" id="UP000694392"/>
    </source>
</evidence>
<dbReference type="GO" id="GO:0000132">
    <property type="term" value="P:establishment of mitotic spindle orientation"/>
    <property type="evidence" value="ECO:0007669"/>
    <property type="project" value="TreeGrafter"/>
</dbReference>
<dbReference type="Ensembl" id="ENSSPUT00000007721.1">
    <property type="protein sequence ID" value="ENSSPUP00000007244.1"/>
    <property type="gene ID" value="ENSSPUG00000005601.1"/>
</dbReference>
<dbReference type="Proteomes" id="UP000694392">
    <property type="component" value="Unplaced"/>
</dbReference>
<evidence type="ECO:0000256" key="4">
    <source>
        <dbReference type="SAM" id="MobiDB-lite"/>
    </source>
</evidence>
<dbReference type="GO" id="GO:0046600">
    <property type="term" value="P:negative regulation of centriole replication"/>
    <property type="evidence" value="ECO:0007669"/>
    <property type="project" value="TreeGrafter"/>
</dbReference>
<keyword evidence="7" id="KW-1185">Reference proteome</keyword>
<proteinExistence type="predicted"/>
<dbReference type="PANTHER" id="PTHR46930:SF1">
    <property type="entry name" value="CDK5 REGULATORY SUBUNIT-ASSOCIATED PROTEIN 2"/>
    <property type="match status" value="1"/>
</dbReference>
<evidence type="ECO:0000259" key="5">
    <source>
        <dbReference type="Pfam" id="PF07989"/>
    </source>
</evidence>
<accession>A0A8D0GK16</accession>
<sequence>MDHNVHIYREQDKPPPQQISTCSLSTVTSVASNARASSEEMLLPDVAEDTVSPTRARTMKDFENQITDLKKENFNLKLRIYFLEERMQQKFDGPTEDIYKINIELKVEVESLKRDLQEREQLLIKASKAVESLAQGGNAEIQRVREEARKKVQQVEEFLSNRINLLEEDLKAAQAEVEKAFLMKEREKVLRLASEQQLSSVTNIHPKDLDIVTVLEEKERLVEQLNLSLKSKEAIIQHLEEEKSQSGSCDGSLSTDKIRELSVALRHEKDSEIEVRKLTGPSHIPCCLKFELVTSVNFLTACLIFCHAITVSSHVPFIDYLIALEAIANSSLTSSFLFFTCQVTVALFLASPGELYLNSAIYNCFI</sequence>
<keyword evidence="2" id="KW-0963">Cytoplasm</keyword>
<dbReference type="GO" id="GO:0005737">
    <property type="term" value="C:cytoplasm"/>
    <property type="evidence" value="ECO:0007669"/>
    <property type="project" value="UniProtKB-SubCell"/>
</dbReference>
<dbReference type="PANTHER" id="PTHR46930">
    <property type="entry name" value="CDK5 REGULATORY SUBUNIT-ASSOCIATED PROTEIN 2"/>
    <property type="match status" value="1"/>
</dbReference>
<feature type="coiled-coil region" evidence="3">
    <location>
        <begin position="59"/>
        <end position="183"/>
    </location>
</feature>
<reference evidence="6" key="2">
    <citation type="submission" date="2025-09" db="UniProtKB">
        <authorList>
            <consortium name="Ensembl"/>
        </authorList>
    </citation>
    <scope>IDENTIFICATION</scope>
</reference>
<dbReference type="OMA" id="MECQKER"/>
<feature type="region of interest" description="Disordered" evidence="4">
    <location>
        <begin position="1"/>
        <end position="20"/>
    </location>
</feature>
<comment type="subcellular location">
    <subcellularLocation>
        <location evidence="1">Cytoplasm</location>
    </subcellularLocation>
</comment>
<dbReference type="GO" id="GO:0008017">
    <property type="term" value="F:microtubule binding"/>
    <property type="evidence" value="ECO:0007669"/>
    <property type="project" value="TreeGrafter"/>
</dbReference>
<name>A0A8D0GK16_SPHPU</name>
<dbReference type="InterPro" id="IPR042791">
    <property type="entry name" value="CDK5RAP2"/>
</dbReference>
<dbReference type="GO" id="GO:0000242">
    <property type="term" value="C:pericentriolar material"/>
    <property type="evidence" value="ECO:0007669"/>
    <property type="project" value="TreeGrafter"/>
</dbReference>
<feature type="compositionally biased region" description="Basic and acidic residues" evidence="4">
    <location>
        <begin position="1"/>
        <end position="13"/>
    </location>
</feature>
<dbReference type="AlphaFoldDB" id="A0A8D0GK16"/>